<dbReference type="EMBL" id="CALOZG010000040">
    <property type="protein sequence ID" value="CAH4034523.1"/>
    <property type="molecule type" value="Genomic_DNA"/>
</dbReference>
<keyword evidence="4" id="KW-1185">Reference proteome</keyword>
<feature type="compositionally biased region" description="Polar residues" evidence="2">
    <location>
        <begin position="760"/>
        <end position="776"/>
    </location>
</feature>
<feature type="region of interest" description="Disordered" evidence="2">
    <location>
        <begin position="759"/>
        <end position="788"/>
    </location>
</feature>
<evidence type="ECO:0008006" key="5">
    <source>
        <dbReference type="Google" id="ProtNLM"/>
    </source>
</evidence>
<dbReference type="PANTHER" id="PTHR18911">
    <property type="entry name" value="CTCL TUMOR ANTIGEN HD-CL-01"/>
    <property type="match status" value="1"/>
</dbReference>
<feature type="coiled-coil region" evidence="1">
    <location>
        <begin position="651"/>
        <end position="692"/>
    </location>
</feature>
<organism evidence="3 4">
    <name type="scientific">Pieris brassicae</name>
    <name type="common">White butterfly</name>
    <name type="synonym">Large white butterfly</name>
    <dbReference type="NCBI Taxonomy" id="7116"/>
    <lineage>
        <taxon>Eukaryota</taxon>
        <taxon>Metazoa</taxon>
        <taxon>Ecdysozoa</taxon>
        <taxon>Arthropoda</taxon>
        <taxon>Hexapoda</taxon>
        <taxon>Insecta</taxon>
        <taxon>Pterygota</taxon>
        <taxon>Neoptera</taxon>
        <taxon>Endopterygota</taxon>
        <taxon>Lepidoptera</taxon>
        <taxon>Glossata</taxon>
        <taxon>Ditrysia</taxon>
        <taxon>Papilionoidea</taxon>
        <taxon>Pieridae</taxon>
        <taxon>Pierinae</taxon>
        <taxon>Pieris</taxon>
    </lineage>
</organism>
<reference evidence="3" key="1">
    <citation type="submission" date="2022-05" db="EMBL/GenBank/DDBJ databases">
        <authorList>
            <person name="Okamura Y."/>
        </authorList>
    </citation>
    <scope>NUCLEOTIDE SEQUENCE</scope>
</reference>
<evidence type="ECO:0000313" key="3">
    <source>
        <dbReference type="EMBL" id="CAH4034523.1"/>
    </source>
</evidence>
<keyword evidence="1" id="KW-0175">Coiled coil</keyword>
<dbReference type="PANTHER" id="PTHR18911:SF5">
    <property type="entry name" value="COILED-COIL DOMAIN-CONTAINING PROTEIN 186"/>
    <property type="match status" value="1"/>
</dbReference>
<evidence type="ECO:0000313" key="4">
    <source>
        <dbReference type="Proteomes" id="UP001152562"/>
    </source>
</evidence>
<dbReference type="GO" id="GO:0031267">
    <property type="term" value="F:small GTPase binding"/>
    <property type="evidence" value="ECO:0007669"/>
    <property type="project" value="TreeGrafter"/>
</dbReference>
<dbReference type="Proteomes" id="UP001152562">
    <property type="component" value="Unassembled WGS sequence"/>
</dbReference>
<feature type="coiled-coil region" evidence="1">
    <location>
        <begin position="317"/>
        <end position="379"/>
    </location>
</feature>
<dbReference type="GO" id="GO:0099518">
    <property type="term" value="P:vesicle cytoskeletal trafficking"/>
    <property type="evidence" value="ECO:0007669"/>
    <property type="project" value="TreeGrafter"/>
</dbReference>
<sequence length="935" mass="104392">MSVEIMENSVHIGGIDHDNSAVKENELSSDSGVDTLESCSVTYPLSSESDISHIKIPEPDLFQDENIREDLFSTNESSSPSSLLESISSDNIPNGYSNAEHSCGVHQLSDTDNLSLKEGIINNISVSLTENKSLSASVSNITNIPESSIDLKKSTTSLNVPVEKCNIDMLSRSAENLTNLIEAEIISSTDALNTEEILTQFDNQKRKVAATQKIVPDTQPHIDLKSRLPKEILSQDIGSIVRNVHGIFSSVSGSLKSAYNNQRVVQKPTKTVKPVNTKLLSDIFEDGIEKLPMLDTNEIPNIPEIPKLLEIDSDMNKDFSKLQIESLERVLAEQRKDNISLREKVKKQMEELQAKDQSFKELEIKVDLMSKRTDQAQREKDAAVMRYASLECSVIDAKKSAENAAKAEKAAIAEKDLLFNKLKTARDEKQRICQMYDDKCHEVSNTERELAKVREEFKELEGRLKWTQSKLRVEMDAYKESTERADKLSQQLNELEAAKERNELNAADSLKARQLETELKETQATLILCKHEKEDLDKRLTTALQQLETCKGERDEVTSALSLAQAELERVKTHARSLEEEAAELAALRAQAALADTLSSQLQRETELRNQAETSLALERARSETCVRREASALEHAAKLTATHVAERARASEHEAKAQALSADNSSLRERVAFLEAEISSLQISLNDEMERRNKETRVLARKVAELTTEATEANKKLEWEKGEVGVLKKKHASAVKELNRELQRALKRIEQLEAKFPQNGDTTSTRTGSVTSLSSGEGAEEKLHNGHQTELPEIQNREPDRQALIERIVQLQRAAARRAERCEFLEEHSKQLTTELRGKSRLLRHLLASMPAGAVTSQNSDKNKKEIARLGGGAMAAVWGGDPNGITLELSLEINKKLQAVLEDTLLKNITLKENIDTLGEEISRLKSRSVLTK</sequence>
<feature type="coiled-coil region" evidence="1">
    <location>
        <begin position="436"/>
        <end position="595"/>
    </location>
</feature>
<feature type="coiled-coil region" evidence="1">
    <location>
        <begin position="729"/>
        <end position="756"/>
    </location>
</feature>
<proteinExistence type="predicted"/>
<gene>
    <name evidence="3" type="ORF">PIBRA_LOCUS10704</name>
</gene>
<name>A0A9P0XGX6_PIEBR</name>
<evidence type="ECO:0000256" key="1">
    <source>
        <dbReference type="SAM" id="Coils"/>
    </source>
</evidence>
<dbReference type="GO" id="GO:0005802">
    <property type="term" value="C:trans-Golgi network"/>
    <property type="evidence" value="ECO:0007669"/>
    <property type="project" value="TreeGrafter"/>
</dbReference>
<protein>
    <recommendedName>
        <fullName evidence="5">Coiled-coil domain-containing protein 186</fullName>
    </recommendedName>
</protein>
<comment type="caution">
    <text evidence="3">The sequence shown here is derived from an EMBL/GenBank/DDBJ whole genome shotgun (WGS) entry which is preliminary data.</text>
</comment>
<dbReference type="InterPro" id="IPR038830">
    <property type="entry name" value="CCDC186"/>
</dbReference>
<evidence type="ECO:0000256" key="2">
    <source>
        <dbReference type="SAM" id="MobiDB-lite"/>
    </source>
</evidence>
<accession>A0A9P0XGX6</accession>
<dbReference type="AlphaFoldDB" id="A0A9P0XGX6"/>